<reference evidence="3 4" key="1">
    <citation type="submission" date="2019-02" db="EMBL/GenBank/DDBJ databases">
        <title>Deep-cultivation of Planctomycetes and their phenomic and genomic characterization uncovers novel biology.</title>
        <authorList>
            <person name="Wiegand S."/>
            <person name="Jogler M."/>
            <person name="Boedeker C."/>
            <person name="Pinto D."/>
            <person name="Vollmers J."/>
            <person name="Rivas-Marin E."/>
            <person name="Kohn T."/>
            <person name="Peeters S.H."/>
            <person name="Heuer A."/>
            <person name="Rast P."/>
            <person name="Oberbeckmann S."/>
            <person name="Bunk B."/>
            <person name="Jeske O."/>
            <person name="Meyerdierks A."/>
            <person name="Storesund J.E."/>
            <person name="Kallscheuer N."/>
            <person name="Luecker S."/>
            <person name="Lage O.M."/>
            <person name="Pohl T."/>
            <person name="Merkel B.J."/>
            <person name="Hornburger P."/>
            <person name="Mueller R.-W."/>
            <person name="Bruemmer F."/>
            <person name="Labrenz M."/>
            <person name="Spormann A.M."/>
            <person name="Op den Camp H."/>
            <person name="Overmann J."/>
            <person name="Amann R."/>
            <person name="Jetten M.S.M."/>
            <person name="Mascher T."/>
            <person name="Medema M.H."/>
            <person name="Devos D.P."/>
            <person name="Kaster A.-K."/>
            <person name="Ovreas L."/>
            <person name="Rohde M."/>
            <person name="Galperin M.Y."/>
            <person name="Jogler C."/>
        </authorList>
    </citation>
    <scope>NUCLEOTIDE SEQUENCE [LARGE SCALE GENOMIC DNA]</scope>
    <source>
        <strain evidence="3 4">Pla133</strain>
    </source>
</reference>
<sequence length="480" mass="52007">MTPLETLPAAAPDRITPDGTARDRAPTEHEPPPAAGPRWAMRGGLLLALVGAVGLALGVEPFRTYFYAFVWWGWIAAASGWTQARAGRSLLFTRPRAFGLLTLWSVTFWLLFEVLNIALDNWYYVGSMPTLAGRLLGMTVCFATVLPGVFVTRDCIAALGFAAGARLRARPIGAGASRNLALCGVLFTALPLIWPTYFYPLVWGATFFLGEAFLVHRGQRGLIVCLAAGDPRPALQLLAAGFVTGGLWESWNFFAGAKWMYTVPFFEHLKLFEMPLLGFLGFPPFALECYSFACILVALGLCPPFDEGFDAEDAARTTTTRATLGALAAAVLAVPMMFATDAEVVRGTRALVSEMKSLPSGSQTALTRAGYTDVRDLLAVIHGDHAPTAWSSLPPQLRAAAESEMELMNTALMGARGVAWLDAISVENAHELAALDWRRVVSLAGSATPVAQSLLRRYGPAPYDREVRNWVRAARRATEH</sequence>
<dbReference type="KEGG" id="pbap:Pla133_16740"/>
<protein>
    <recommendedName>
        <fullName evidence="5">DUF4332 domain-containing protein</fullName>
    </recommendedName>
</protein>
<feature type="transmembrane region" description="Helical" evidence="2">
    <location>
        <begin position="98"/>
        <end position="119"/>
    </location>
</feature>
<feature type="transmembrane region" description="Helical" evidence="2">
    <location>
        <begin position="197"/>
        <end position="215"/>
    </location>
</feature>
<feature type="transmembrane region" description="Helical" evidence="2">
    <location>
        <begin position="274"/>
        <end position="301"/>
    </location>
</feature>
<dbReference type="Proteomes" id="UP000316921">
    <property type="component" value="Chromosome"/>
</dbReference>
<dbReference type="RefSeq" id="WP_145064419.1">
    <property type="nucleotide sequence ID" value="NZ_CP036287.1"/>
</dbReference>
<evidence type="ECO:0000256" key="2">
    <source>
        <dbReference type="SAM" id="Phobius"/>
    </source>
</evidence>
<organism evidence="3 4">
    <name type="scientific">Engelhardtia mirabilis</name>
    <dbReference type="NCBI Taxonomy" id="2528011"/>
    <lineage>
        <taxon>Bacteria</taxon>
        <taxon>Pseudomonadati</taxon>
        <taxon>Planctomycetota</taxon>
        <taxon>Planctomycetia</taxon>
        <taxon>Planctomycetia incertae sedis</taxon>
        <taxon>Engelhardtia</taxon>
    </lineage>
</organism>
<evidence type="ECO:0000256" key="1">
    <source>
        <dbReference type="SAM" id="MobiDB-lite"/>
    </source>
</evidence>
<dbReference type="EMBL" id="CP036287">
    <property type="protein sequence ID" value="QDU66598.1"/>
    <property type="molecule type" value="Genomic_DNA"/>
</dbReference>
<keyword evidence="2" id="KW-0472">Membrane</keyword>
<feature type="transmembrane region" description="Helical" evidence="2">
    <location>
        <begin position="131"/>
        <end position="151"/>
    </location>
</feature>
<evidence type="ECO:0000313" key="4">
    <source>
        <dbReference type="Proteomes" id="UP000316921"/>
    </source>
</evidence>
<feature type="transmembrane region" description="Helical" evidence="2">
    <location>
        <begin position="235"/>
        <end position="254"/>
    </location>
</feature>
<feature type="compositionally biased region" description="Basic and acidic residues" evidence="1">
    <location>
        <begin position="20"/>
        <end position="31"/>
    </location>
</feature>
<keyword evidence="2" id="KW-0812">Transmembrane</keyword>
<feature type="transmembrane region" description="Helical" evidence="2">
    <location>
        <begin position="39"/>
        <end position="59"/>
    </location>
</feature>
<keyword evidence="4" id="KW-1185">Reference proteome</keyword>
<proteinExistence type="predicted"/>
<name>A0A518BHZ0_9BACT</name>
<feature type="transmembrane region" description="Helical" evidence="2">
    <location>
        <begin position="65"/>
        <end position="86"/>
    </location>
</feature>
<dbReference type="AlphaFoldDB" id="A0A518BHZ0"/>
<feature type="transmembrane region" description="Helical" evidence="2">
    <location>
        <begin position="322"/>
        <end position="339"/>
    </location>
</feature>
<accession>A0A518BHZ0</accession>
<keyword evidence="2" id="KW-1133">Transmembrane helix</keyword>
<gene>
    <name evidence="3" type="ORF">Pla133_16740</name>
</gene>
<feature type="region of interest" description="Disordered" evidence="1">
    <location>
        <begin position="1"/>
        <end position="36"/>
    </location>
</feature>
<evidence type="ECO:0000313" key="3">
    <source>
        <dbReference type="EMBL" id="QDU66598.1"/>
    </source>
</evidence>
<evidence type="ECO:0008006" key="5">
    <source>
        <dbReference type="Google" id="ProtNLM"/>
    </source>
</evidence>